<dbReference type="Gene3D" id="3.40.50.300">
    <property type="entry name" value="P-loop containing nucleotide triphosphate hydrolases"/>
    <property type="match status" value="1"/>
</dbReference>
<comment type="function">
    <text evidence="4">Catalyzes amidations at positions B, D, E, and G on adenosylcobyrinic A,C-diamide. NH(2) groups are provided by glutamine, and one molecule of ATP is hydrogenolyzed for each amidation.</text>
</comment>
<keyword evidence="3 4" id="KW-0315">Glutamine amidotransferase</keyword>
<dbReference type="SUPFAM" id="SSF52317">
    <property type="entry name" value="Class I glutamine amidotransferase-like"/>
    <property type="match status" value="1"/>
</dbReference>
<dbReference type="NCBIfam" id="TIGR00313">
    <property type="entry name" value="cobQ"/>
    <property type="match status" value="1"/>
</dbReference>
<dbReference type="InterPro" id="IPR033949">
    <property type="entry name" value="CobQ_GATase1"/>
</dbReference>
<evidence type="ECO:0000256" key="2">
    <source>
        <dbReference type="ARBA" id="ARBA00022573"/>
    </source>
</evidence>
<dbReference type="HAMAP" id="MF_00028">
    <property type="entry name" value="CobQ"/>
    <property type="match status" value="1"/>
</dbReference>
<dbReference type="PANTHER" id="PTHR21343:SF1">
    <property type="entry name" value="COBYRIC ACID SYNTHASE"/>
    <property type="match status" value="1"/>
</dbReference>
<sequence length="500" mass="53710">MSRGGVLMVQGTASSAGKSLLVTGLCRLFARRGVRVAPFKAQNMSNNAAVVPGGGEIGRAQYVQALAARALPRVEMNPVLLKPEGNLRSQVVVLGRPIGTLHAAAYQEAKARIWDDVARSLDLLREEFELVIIEGAGSPAEINLKARDISNMRVARYAGAPVLVVGDIDRGGVFAHLYGTYHLLEPDEQALVKGFVINKLRGDPSLLEPGLQEIERLTGVPVVGVIPWIREPGIPEEDSVALDRRRDTHGPFRGIDVAVIRLPRIANFDDFDPLEREPDVRVRYAGQPDQLADPDLVIVPGTKATRDDLAWLRAEGFDAALGRLRAAGVPVIAICGGFQMLGEAVEDPEGIEGSPGSAEGLGWLRCRTRFRRGKVTRLSRVRLEGGPGLLSGCAGLEVEGYEIHAGATAIDGEPAAWTADGEAIGAASDDGLVFGWYVHGAFRDREFRARLLRNVARLRGKPFAPGEAENEDAAFDRLADVLESSLDIERVASWALAGAG</sequence>
<evidence type="ECO:0000313" key="7">
    <source>
        <dbReference type="EMBL" id="PFG75042.1"/>
    </source>
</evidence>
<dbReference type="Pfam" id="PF01656">
    <property type="entry name" value="CbiA"/>
    <property type="match status" value="1"/>
</dbReference>
<dbReference type="Gene3D" id="3.40.50.880">
    <property type="match status" value="1"/>
</dbReference>
<accession>A0A2A9HIQ1</accession>
<protein>
    <recommendedName>
        <fullName evidence="4">Cobyric acid synthase</fullName>
    </recommendedName>
</protein>
<name>A0A2A9HIQ1_TEPT2</name>
<dbReference type="SUPFAM" id="SSF52540">
    <property type="entry name" value="P-loop containing nucleoside triphosphate hydrolases"/>
    <property type="match status" value="1"/>
</dbReference>
<keyword evidence="8" id="KW-1185">Reference proteome</keyword>
<dbReference type="PANTHER" id="PTHR21343">
    <property type="entry name" value="DETHIOBIOTIN SYNTHETASE"/>
    <property type="match status" value="1"/>
</dbReference>
<dbReference type="GO" id="GO:0015420">
    <property type="term" value="F:ABC-type vitamin B12 transporter activity"/>
    <property type="evidence" value="ECO:0007669"/>
    <property type="project" value="UniProtKB-UniRule"/>
</dbReference>
<feature type="active site" evidence="4">
    <location>
        <position position="439"/>
    </location>
</feature>
<evidence type="ECO:0000256" key="4">
    <source>
        <dbReference type="HAMAP-Rule" id="MF_00028"/>
    </source>
</evidence>
<dbReference type="Pfam" id="PF07685">
    <property type="entry name" value="GATase_3"/>
    <property type="match status" value="1"/>
</dbReference>
<dbReference type="GO" id="GO:0009236">
    <property type="term" value="P:cobalamin biosynthetic process"/>
    <property type="evidence" value="ECO:0007669"/>
    <property type="project" value="UniProtKB-UniRule"/>
</dbReference>
<evidence type="ECO:0000259" key="6">
    <source>
        <dbReference type="Pfam" id="PF07685"/>
    </source>
</evidence>
<dbReference type="InterPro" id="IPR002586">
    <property type="entry name" value="CobQ/CobB/MinD/ParA_Nub-bd_dom"/>
</dbReference>
<dbReference type="CDD" id="cd01750">
    <property type="entry name" value="GATase1_CobQ"/>
    <property type="match status" value="1"/>
</dbReference>
<comment type="pathway">
    <text evidence="1 4">Cofactor biosynthesis; adenosylcobalamin biosynthesis.</text>
</comment>
<dbReference type="CDD" id="cd05389">
    <property type="entry name" value="CobQ_N"/>
    <property type="match status" value="1"/>
</dbReference>
<evidence type="ECO:0000313" key="8">
    <source>
        <dbReference type="Proteomes" id="UP000223071"/>
    </source>
</evidence>
<dbReference type="GO" id="GO:0003824">
    <property type="term" value="F:catalytic activity"/>
    <property type="evidence" value="ECO:0007669"/>
    <property type="project" value="InterPro"/>
</dbReference>
<comment type="caution">
    <text evidence="7">The sequence shown here is derived from an EMBL/GenBank/DDBJ whole genome shotgun (WGS) entry which is preliminary data.</text>
</comment>
<dbReference type="RefSeq" id="WP_278286893.1">
    <property type="nucleotide sequence ID" value="NZ_PDJQ01000001.1"/>
</dbReference>
<dbReference type="InterPro" id="IPR047045">
    <property type="entry name" value="CobQ_N"/>
</dbReference>
<dbReference type="Proteomes" id="UP000223071">
    <property type="component" value="Unassembled WGS sequence"/>
</dbReference>
<keyword evidence="2 4" id="KW-0169">Cobalamin biosynthesis</keyword>
<dbReference type="UniPathway" id="UPA00148"/>
<dbReference type="AlphaFoldDB" id="A0A2A9HIQ1"/>
<dbReference type="PROSITE" id="PS51274">
    <property type="entry name" value="GATASE_COBBQ"/>
    <property type="match status" value="1"/>
</dbReference>
<gene>
    <name evidence="4" type="primary">cobQ</name>
    <name evidence="7" type="ORF">A9A59_2302</name>
</gene>
<evidence type="ECO:0000256" key="3">
    <source>
        <dbReference type="ARBA" id="ARBA00022962"/>
    </source>
</evidence>
<comment type="similarity">
    <text evidence="4">Belongs to the CobB/CobQ family. CobQ subfamily.</text>
</comment>
<feature type="domain" description="CobB/CobQ-like glutamine amidotransferase" evidence="6">
    <location>
        <begin position="256"/>
        <end position="446"/>
    </location>
</feature>
<feature type="domain" description="CobQ/CobB/MinD/ParA nucleotide binding" evidence="5">
    <location>
        <begin position="7"/>
        <end position="228"/>
    </location>
</feature>
<organism evidence="7 8">
    <name type="scientific">Tepidiforma thermophila (strain KCTC 52669 / CGMCC 1.13589 / G233)</name>
    <dbReference type="NCBI Taxonomy" id="2761530"/>
    <lineage>
        <taxon>Bacteria</taxon>
        <taxon>Bacillati</taxon>
        <taxon>Chloroflexota</taxon>
        <taxon>Tepidiformia</taxon>
        <taxon>Tepidiformales</taxon>
        <taxon>Tepidiformaceae</taxon>
        <taxon>Tepidiforma</taxon>
    </lineage>
</organism>
<evidence type="ECO:0000256" key="1">
    <source>
        <dbReference type="ARBA" id="ARBA00004953"/>
    </source>
</evidence>
<dbReference type="EMBL" id="PDJQ01000001">
    <property type="protein sequence ID" value="PFG75042.1"/>
    <property type="molecule type" value="Genomic_DNA"/>
</dbReference>
<proteinExistence type="inferred from homology"/>
<dbReference type="InterPro" id="IPR004459">
    <property type="entry name" value="CobQ_synth"/>
</dbReference>
<dbReference type="InterPro" id="IPR027417">
    <property type="entry name" value="P-loop_NTPase"/>
</dbReference>
<dbReference type="InterPro" id="IPR011698">
    <property type="entry name" value="GATase_3"/>
</dbReference>
<feature type="active site" description="Nucleophile" evidence="4">
    <location>
        <position position="335"/>
    </location>
</feature>
<reference evidence="7 8" key="1">
    <citation type="submission" date="2017-09" db="EMBL/GenBank/DDBJ databases">
        <title>Sequencing the genomes of two abundant thermophiles in Great Basin hot springs: Thermocrinis jamiesonii and novel Chloroflexi Thermoflexus hugenholtzii.</title>
        <authorList>
            <person name="Hedlund B."/>
        </authorList>
    </citation>
    <scope>NUCLEOTIDE SEQUENCE [LARGE SCALE GENOMIC DNA]</scope>
    <source>
        <strain evidence="7 8">G233</strain>
    </source>
</reference>
<dbReference type="InterPro" id="IPR029062">
    <property type="entry name" value="Class_I_gatase-like"/>
</dbReference>
<evidence type="ECO:0000259" key="5">
    <source>
        <dbReference type="Pfam" id="PF01656"/>
    </source>
</evidence>
<dbReference type="NCBIfam" id="NF001989">
    <property type="entry name" value="PRK00784.1"/>
    <property type="match status" value="1"/>
</dbReference>